<keyword evidence="2" id="KW-1185">Reference proteome</keyword>
<dbReference type="Proteomes" id="UP000318801">
    <property type="component" value="Unassembled WGS sequence"/>
</dbReference>
<dbReference type="OrthoDB" id="9805277at2"/>
<reference evidence="1 2" key="1">
    <citation type="submission" date="2019-06" db="EMBL/GenBank/DDBJ databases">
        <authorList>
            <person name="Li M."/>
        </authorList>
    </citation>
    <scope>NUCLEOTIDE SEQUENCE [LARGE SCALE GENOMIC DNA]</scope>
    <source>
        <strain evidence="1 2">BGMRC2036</strain>
    </source>
</reference>
<protein>
    <submittedName>
        <fullName evidence="1">3-keto-5-aminohexanoate cleavage protein</fullName>
    </submittedName>
</protein>
<name>A0A506U2Y9_9HYPH</name>
<dbReference type="Gene3D" id="3.20.20.70">
    <property type="entry name" value="Aldolase class I"/>
    <property type="match status" value="1"/>
</dbReference>
<gene>
    <name evidence="1" type="ORF">FJU08_19505</name>
</gene>
<organism evidence="1 2">
    <name type="scientific">Martelella alba</name>
    <dbReference type="NCBI Taxonomy" id="2590451"/>
    <lineage>
        <taxon>Bacteria</taxon>
        <taxon>Pseudomonadati</taxon>
        <taxon>Pseudomonadota</taxon>
        <taxon>Alphaproteobacteria</taxon>
        <taxon>Hyphomicrobiales</taxon>
        <taxon>Aurantimonadaceae</taxon>
        <taxon>Martelella</taxon>
    </lineage>
</organism>
<evidence type="ECO:0000313" key="2">
    <source>
        <dbReference type="Proteomes" id="UP000318801"/>
    </source>
</evidence>
<comment type="caution">
    <text evidence="1">The sequence shown here is derived from an EMBL/GenBank/DDBJ whole genome shotgun (WGS) entry which is preliminary data.</text>
</comment>
<dbReference type="AlphaFoldDB" id="A0A506U2Y9"/>
<accession>A0A506U2Y9</accession>
<evidence type="ECO:0000313" key="1">
    <source>
        <dbReference type="EMBL" id="TPW27631.1"/>
    </source>
</evidence>
<dbReference type="Pfam" id="PF05853">
    <property type="entry name" value="BKACE"/>
    <property type="match status" value="1"/>
</dbReference>
<dbReference type="InterPro" id="IPR013785">
    <property type="entry name" value="Aldolase_TIM"/>
</dbReference>
<proteinExistence type="predicted"/>
<dbReference type="EMBL" id="VHLG01000016">
    <property type="protein sequence ID" value="TPW27631.1"/>
    <property type="molecule type" value="Genomic_DNA"/>
</dbReference>
<dbReference type="GO" id="GO:0043720">
    <property type="term" value="F:3-keto-5-aminohexanoate cleavage activity"/>
    <property type="evidence" value="ECO:0007669"/>
    <property type="project" value="InterPro"/>
</dbReference>
<sequence length="280" mass="30248">MTAELEHYKNVAVSVQTAQTMTALSMLPRIMVMQPIPGAGDCDRCDAAGGLIEEIGMRAVDCQRAGASGISFRLRDGMAQLSLDSGLWQAIMMEIGYRAPGLYVQLSLENMSRSSPDQIRLLINTLRPSAVSLSLRDLASTAHADDLGYFYHACLEAGIAVQHVLADHDEIAKLAWMIDDGVIPEEELKLLLHVDSWQRDDVSHVAPFIARLKADLPDADWALSASGPGDSACLYAAMMLGGKVRLDSQDVIDQQAEVDGILANGGQLRELVQMLGLSSV</sequence>
<dbReference type="InterPro" id="IPR008567">
    <property type="entry name" value="BKACE"/>
</dbReference>